<evidence type="ECO:0000256" key="12">
    <source>
        <dbReference type="ARBA" id="ARBA00023049"/>
    </source>
</evidence>
<evidence type="ECO:0000256" key="8">
    <source>
        <dbReference type="ARBA" id="ARBA00022670"/>
    </source>
</evidence>
<dbReference type="PhylomeDB" id="A0A061BEQ2"/>
<dbReference type="PANTHER" id="PTHR23422">
    <property type="entry name" value="DIPEPTIDYL PEPTIDASE III-RELATED"/>
    <property type="match status" value="1"/>
</dbReference>
<evidence type="ECO:0000256" key="14">
    <source>
        <dbReference type="ARBA" id="ARBA00032119"/>
    </source>
</evidence>
<dbReference type="EC" id="3.4.14.4" evidence="4 15"/>
<dbReference type="GO" id="GO:0046872">
    <property type="term" value="F:metal ion binding"/>
    <property type="evidence" value="ECO:0007669"/>
    <property type="project" value="UniProtKB-KW"/>
</dbReference>
<evidence type="ECO:0000256" key="13">
    <source>
        <dbReference type="ARBA" id="ARBA00031288"/>
    </source>
</evidence>
<gene>
    <name evidence="18" type="ORF">CYFA0S_18e01618g</name>
</gene>
<dbReference type="PANTHER" id="PTHR23422:SF11">
    <property type="entry name" value="DIPEPTIDYL PEPTIDASE 3"/>
    <property type="match status" value="1"/>
</dbReference>
<keyword evidence="7 15" id="KW-0963">Cytoplasm</keyword>
<dbReference type="GO" id="GO:0004177">
    <property type="term" value="F:aminopeptidase activity"/>
    <property type="evidence" value="ECO:0007669"/>
    <property type="project" value="UniProtKB-KW"/>
</dbReference>
<dbReference type="GO" id="GO:0006508">
    <property type="term" value="P:proteolysis"/>
    <property type="evidence" value="ECO:0007669"/>
    <property type="project" value="UniProtKB-KW"/>
</dbReference>
<proteinExistence type="inferred from homology"/>
<dbReference type="OrthoDB" id="4694525at2759"/>
<feature type="binding site" evidence="17">
    <location>
        <position position="452"/>
    </location>
    <ligand>
        <name>Zn(2+)</name>
        <dbReference type="ChEBI" id="CHEBI:29105"/>
        <note>catalytic</note>
    </ligand>
</feature>
<evidence type="ECO:0000256" key="3">
    <source>
        <dbReference type="ARBA" id="ARBA00010200"/>
    </source>
</evidence>
<dbReference type="EMBL" id="LK052903">
    <property type="protein sequence ID" value="CDR45428.1"/>
    <property type="molecule type" value="Genomic_DNA"/>
</dbReference>
<dbReference type="InterPro" id="IPR005317">
    <property type="entry name" value="Dipeptidyl-peptase3"/>
</dbReference>
<evidence type="ECO:0000256" key="2">
    <source>
        <dbReference type="ARBA" id="ARBA00004496"/>
    </source>
</evidence>
<dbReference type="Gene3D" id="3.30.540.30">
    <property type="match status" value="3"/>
</dbReference>
<comment type="similarity">
    <text evidence="3 15">Belongs to the peptidase M49 family.</text>
</comment>
<dbReference type="Pfam" id="PF03571">
    <property type="entry name" value="Peptidase_M49"/>
    <property type="match status" value="1"/>
</dbReference>
<evidence type="ECO:0000256" key="11">
    <source>
        <dbReference type="ARBA" id="ARBA00022833"/>
    </source>
</evidence>
<evidence type="ECO:0000256" key="15">
    <source>
        <dbReference type="PIRNR" id="PIRNR007828"/>
    </source>
</evidence>
<feature type="active site" evidence="16">
    <location>
        <position position="453"/>
    </location>
</feature>
<keyword evidence="6 15" id="KW-0031">Aminopeptidase</keyword>
<evidence type="ECO:0000256" key="17">
    <source>
        <dbReference type="PIRSR" id="PIRSR007828-2"/>
    </source>
</evidence>
<dbReference type="FunFam" id="3.30.540.30:FF:000001">
    <property type="entry name" value="Dipeptidyl peptidase 3"/>
    <property type="match status" value="1"/>
</dbReference>
<evidence type="ECO:0000313" key="18">
    <source>
        <dbReference type="EMBL" id="CDR45428.1"/>
    </source>
</evidence>
<dbReference type="GO" id="GO:0008235">
    <property type="term" value="F:metalloexopeptidase activity"/>
    <property type="evidence" value="ECO:0007669"/>
    <property type="project" value="InterPro"/>
</dbReference>
<dbReference type="VEuPathDB" id="FungiDB:BON22_1110"/>
<organism evidence="18">
    <name type="scientific">Cyberlindnera fabianii</name>
    <name type="common">Yeast</name>
    <name type="synonym">Hansenula fabianii</name>
    <dbReference type="NCBI Taxonomy" id="36022"/>
    <lineage>
        <taxon>Eukaryota</taxon>
        <taxon>Fungi</taxon>
        <taxon>Dikarya</taxon>
        <taxon>Ascomycota</taxon>
        <taxon>Saccharomycotina</taxon>
        <taxon>Saccharomycetes</taxon>
        <taxon>Phaffomycetales</taxon>
        <taxon>Phaffomycetaceae</taxon>
        <taxon>Cyberlindnera</taxon>
    </lineage>
</organism>
<keyword evidence="11 15" id="KW-0862">Zinc</keyword>
<reference evidence="18" key="1">
    <citation type="journal article" date="2014" name="Genome Announc.">
        <title>Genome sequence of the yeast Cyberlindnera fabianii (Hansenula fabianii).</title>
        <authorList>
            <person name="Freel K.C."/>
            <person name="Sarilar V."/>
            <person name="Neuveglise C."/>
            <person name="Devillers H."/>
            <person name="Friedrich A."/>
            <person name="Schacherer J."/>
        </authorList>
    </citation>
    <scope>NUCLEOTIDE SEQUENCE</scope>
    <source>
        <strain evidence="18">YJS4271</strain>
    </source>
</reference>
<dbReference type="PIRSF" id="PIRSF007828">
    <property type="entry name" value="Dipeptidyl-peptidase_III"/>
    <property type="match status" value="1"/>
</dbReference>
<dbReference type="GO" id="GO:0008239">
    <property type="term" value="F:dipeptidyl-peptidase activity"/>
    <property type="evidence" value="ECO:0007669"/>
    <property type="project" value="UniProtKB-UniRule"/>
</dbReference>
<dbReference type="GO" id="GO:0005737">
    <property type="term" value="C:cytoplasm"/>
    <property type="evidence" value="ECO:0007669"/>
    <property type="project" value="UniProtKB-SubCell"/>
</dbReference>
<evidence type="ECO:0000256" key="4">
    <source>
        <dbReference type="ARBA" id="ARBA00012063"/>
    </source>
</evidence>
<dbReference type="AlphaFoldDB" id="A0A061BEQ2"/>
<evidence type="ECO:0000256" key="9">
    <source>
        <dbReference type="ARBA" id="ARBA00022723"/>
    </source>
</evidence>
<comment type="cofactor">
    <cofactor evidence="15 17">
        <name>Zn(2+)</name>
        <dbReference type="ChEBI" id="CHEBI:29105"/>
    </cofactor>
    <text evidence="15 17">Binds 1 zinc ion per subunit.</text>
</comment>
<evidence type="ECO:0000256" key="16">
    <source>
        <dbReference type="PIRSR" id="PIRSR007828-1"/>
    </source>
</evidence>
<feature type="binding site" evidence="17">
    <location>
        <position position="510"/>
    </location>
    <ligand>
        <name>Zn(2+)</name>
        <dbReference type="ChEBI" id="CHEBI:29105"/>
        <note>catalytic</note>
    </ligand>
</feature>
<keyword evidence="12 15" id="KW-0482">Metalloprotease</keyword>
<keyword evidence="8 15" id="KW-0645">Protease</keyword>
<evidence type="ECO:0000256" key="5">
    <source>
        <dbReference type="ARBA" id="ARBA00014713"/>
    </source>
</evidence>
<evidence type="ECO:0000256" key="1">
    <source>
        <dbReference type="ARBA" id="ARBA00001336"/>
    </source>
</evidence>
<dbReference type="InterPro" id="IPR039461">
    <property type="entry name" value="Peptidase_M49"/>
</dbReference>
<feature type="binding site" evidence="17">
    <location>
        <position position="457"/>
    </location>
    <ligand>
        <name>Zn(2+)</name>
        <dbReference type="ChEBI" id="CHEBI:29105"/>
        <note>catalytic</note>
    </ligand>
</feature>
<comment type="catalytic activity">
    <reaction evidence="1 15">
        <text>Release of an N-terminal dipeptide from a peptide comprising four or more residues, with broad specificity. Also acts on dipeptidyl 2-naphthylamides.</text>
        <dbReference type="EC" id="3.4.14.4"/>
    </reaction>
</comment>
<dbReference type="FunFam" id="3.30.540.30:FF:000002">
    <property type="entry name" value="Dipeptidyl peptidase 3"/>
    <property type="match status" value="1"/>
</dbReference>
<evidence type="ECO:0000256" key="10">
    <source>
        <dbReference type="ARBA" id="ARBA00022801"/>
    </source>
</evidence>
<comment type="subcellular location">
    <subcellularLocation>
        <location evidence="2">Cytoplasm</location>
    </subcellularLocation>
</comment>
<keyword evidence="9 15" id="KW-0479">Metal-binding</keyword>
<accession>A0A061BEQ2</accession>
<sequence length="700" mass="78844">MHTAVSRLVLRSSQSTRLTLRTMSTFNKTSYFADTKAPVVSLTAKSFFDQLTDKEQLYAHYFSKAGHWGSRIVLRQVSHESEAIFDLILSVHKALGGDYSKLDVEETTKKGYLEYASQFLSNLGNYKSFGDSKFIPRITPEEFEKVVTQSGVSKESYDAVKSGIYDINEKTALLGFPSDGHVSGYYFGNISKPDVVAIKKILGERKVYFENVRIRKVSDKEFEIIVASADQKNEVTYPAKIEEDGYTINIKFGDHTKEMAQICANLEKAKEYAANETQIKMIDAYIESFKTGSLEAHKESQKYWVKDISPVVETNIGFIETYREPGGVVGEWEALISIQNKERTKKFQALVDGAGDFIKLLPWSKEYEKDQFQPPDFTSLEVLTFAGSGIPAGINIPNYDDIRLNIGFKNVSLGNILNAKSSKDPVTFISDDIMETFKKYQNDSFEVQVGIHELLGHGSGKLLSELHDGTFNYDHQNPPLGIDGKPVTTYYKKGETWGSKFGSLAGAYEECRAEVIAMYLITNPDLLNIFGFTTKEDQENIIYAGYLQMARAGLLALEFWDPSSKKWGQPHMQARFSIMKTMVNAGLAELSYTKDDYSDLIVKVDQSAIETTGHEAIKDYLRHLHVYKASGDVDNGSAYFIDRSTVTEEFAKLRPAVLKARLPRKQFIQANTEVVNGKVVLKEYEESEAGMVQSFFEREL</sequence>
<protein>
    <recommendedName>
        <fullName evidence="5 15">Dipeptidyl peptidase 3</fullName>
        <ecNumber evidence="4 15">3.4.14.4</ecNumber>
    </recommendedName>
    <alternativeName>
        <fullName evidence="13 15">Dipeptidyl aminopeptidase III</fullName>
    </alternativeName>
    <alternativeName>
        <fullName evidence="14 15">Dipeptidyl peptidase III</fullName>
    </alternativeName>
</protein>
<name>A0A061BEQ2_CYBFA</name>
<evidence type="ECO:0000256" key="6">
    <source>
        <dbReference type="ARBA" id="ARBA00022438"/>
    </source>
</evidence>
<keyword evidence="10 15" id="KW-0378">Hydrolase</keyword>
<dbReference type="MEROPS" id="M49.004"/>
<evidence type="ECO:0000256" key="7">
    <source>
        <dbReference type="ARBA" id="ARBA00022490"/>
    </source>
</evidence>